<dbReference type="InterPro" id="IPR019366">
    <property type="entry name" value="Clusterin-associated_protein-1"/>
</dbReference>
<sequence length="397" mass="46609">MSYRELRNFCEQMRALGYHRIISMENFRRPNFELVADILFWLAQKYDPNSDISDNIDEERHRIEFIKQITTLFVSKARLKINPKRLYMADVYAVQEILKISTFLYKAQVSPPADEEEIHDFSLPSKLSNIKSHKILAQEITDLATRLYDQLGKEDEVKLAREKALQFLSNVSRGGNSQSEQSYIQKCIQTILKQQEQNIQEMSKYVVNLEREQKQLEEKIKRKTKELEQAEKRLKGMTSVKPAYQEEYDRQEYELEKLYQTYVEKFRNLVYLEHVLDGQNKQAEIEQKKKNQILQGVRGVIQDAEMNELRGGDDDGNDDQLEQLGGDSRLQSSNKEKRNNNDFMRNQKGGFNRQQMDEDVEEGDDIDDLDGGVDEDEEEEEEDDGIENLDDDNEADF</sequence>
<dbReference type="PANTHER" id="PTHR21547:SF0">
    <property type="entry name" value="CLUSTERIN-ASSOCIATED PROTEIN 1"/>
    <property type="match status" value="1"/>
</dbReference>
<evidence type="ECO:0000256" key="1">
    <source>
        <dbReference type="ARBA" id="ARBA00004138"/>
    </source>
</evidence>
<feature type="compositionally biased region" description="Acidic residues" evidence="8">
    <location>
        <begin position="357"/>
        <end position="397"/>
    </location>
</feature>
<evidence type="ECO:0000256" key="6">
    <source>
        <dbReference type="ARBA" id="ARBA00023273"/>
    </source>
</evidence>
<keyword evidence="3" id="KW-0970">Cilium biogenesis/degradation</keyword>
<evidence type="ECO:0000256" key="3">
    <source>
        <dbReference type="ARBA" id="ARBA00022794"/>
    </source>
</evidence>
<keyword evidence="6" id="KW-0966">Cell projection</keyword>
<name>A0A8S1KNB1_9CILI</name>
<evidence type="ECO:0000256" key="4">
    <source>
        <dbReference type="ARBA" id="ARBA00023054"/>
    </source>
</evidence>
<keyword evidence="5" id="KW-0969">Cilium</keyword>
<proteinExistence type="inferred from homology"/>
<evidence type="ECO:0000256" key="8">
    <source>
        <dbReference type="SAM" id="MobiDB-lite"/>
    </source>
</evidence>
<comment type="subcellular location">
    <subcellularLocation>
        <location evidence="1">Cell projection</location>
        <location evidence="1">Cilium</location>
    </subcellularLocation>
</comment>
<gene>
    <name evidence="9" type="ORF">PSON_ATCC_30995.1.T0080318</name>
</gene>
<reference evidence="9" key="1">
    <citation type="submission" date="2021-01" db="EMBL/GenBank/DDBJ databases">
        <authorList>
            <consortium name="Genoscope - CEA"/>
            <person name="William W."/>
        </authorList>
    </citation>
    <scope>NUCLEOTIDE SEQUENCE</scope>
</reference>
<dbReference type="GO" id="GO:0005929">
    <property type="term" value="C:cilium"/>
    <property type="evidence" value="ECO:0007669"/>
    <property type="project" value="UniProtKB-SubCell"/>
</dbReference>
<feature type="region of interest" description="Disordered" evidence="8">
    <location>
        <begin position="308"/>
        <end position="397"/>
    </location>
</feature>
<keyword evidence="10" id="KW-1185">Reference proteome</keyword>
<dbReference type="GO" id="GO:0005815">
    <property type="term" value="C:microtubule organizing center"/>
    <property type="evidence" value="ECO:0007669"/>
    <property type="project" value="TreeGrafter"/>
</dbReference>
<comment type="caution">
    <text evidence="9">The sequence shown here is derived from an EMBL/GenBank/DDBJ whole genome shotgun (WGS) entry which is preliminary data.</text>
</comment>
<dbReference type="OrthoDB" id="438545at2759"/>
<dbReference type="EMBL" id="CAJJDN010000008">
    <property type="protein sequence ID" value="CAD8054482.1"/>
    <property type="molecule type" value="Genomic_DNA"/>
</dbReference>
<evidence type="ECO:0000313" key="10">
    <source>
        <dbReference type="Proteomes" id="UP000692954"/>
    </source>
</evidence>
<evidence type="ECO:0000256" key="2">
    <source>
        <dbReference type="ARBA" id="ARBA00008340"/>
    </source>
</evidence>
<accession>A0A8S1KNB1</accession>
<evidence type="ECO:0000313" key="9">
    <source>
        <dbReference type="EMBL" id="CAD8054482.1"/>
    </source>
</evidence>
<dbReference type="AlphaFoldDB" id="A0A8S1KNB1"/>
<dbReference type="GO" id="GO:0030992">
    <property type="term" value="C:intraciliary transport particle B"/>
    <property type="evidence" value="ECO:0007669"/>
    <property type="project" value="TreeGrafter"/>
</dbReference>
<keyword evidence="4 7" id="KW-0175">Coiled coil</keyword>
<protein>
    <recommendedName>
        <fullName evidence="11">Clusterin-associated protein 1</fullName>
    </recommendedName>
</protein>
<evidence type="ECO:0000256" key="5">
    <source>
        <dbReference type="ARBA" id="ARBA00023069"/>
    </source>
</evidence>
<evidence type="ECO:0000256" key="7">
    <source>
        <dbReference type="SAM" id="Coils"/>
    </source>
</evidence>
<evidence type="ECO:0008006" key="11">
    <source>
        <dbReference type="Google" id="ProtNLM"/>
    </source>
</evidence>
<dbReference type="PANTHER" id="PTHR21547">
    <property type="entry name" value="CLUSTERIN ASSOCIATED PROTEIN 1"/>
    <property type="match status" value="1"/>
</dbReference>
<dbReference type="Pfam" id="PF10234">
    <property type="entry name" value="Cluap1"/>
    <property type="match status" value="1"/>
</dbReference>
<comment type="similarity">
    <text evidence="2">Belongs to the CLUAP1 family.</text>
</comment>
<feature type="coiled-coil region" evidence="7">
    <location>
        <begin position="192"/>
        <end position="247"/>
    </location>
</feature>
<organism evidence="9 10">
    <name type="scientific">Paramecium sonneborni</name>
    <dbReference type="NCBI Taxonomy" id="65129"/>
    <lineage>
        <taxon>Eukaryota</taxon>
        <taxon>Sar</taxon>
        <taxon>Alveolata</taxon>
        <taxon>Ciliophora</taxon>
        <taxon>Intramacronucleata</taxon>
        <taxon>Oligohymenophorea</taxon>
        <taxon>Peniculida</taxon>
        <taxon>Parameciidae</taxon>
        <taxon>Paramecium</taxon>
    </lineage>
</organism>
<dbReference type="GO" id="GO:0060271">
    <property type="term" value="P:cilium assembly"/>
    <property type="evidence" value="ECO:0007669"/>
    <property type="project" value="TreeGrafter"/>
</dbReference>
<dbReference type="Proteomes" id="UP000692954">
    <property type="component" value="Unassembled WGS sequence"/>
</dbReference>